<dbReference type="PANTHER" id="PTHR45773">
    <property type="entry name" value="SLIT AND NTRK-LIKE PROTEIN 4-RELATED"/>
    <property type="match status" value="1"/>
</dbReference>
<dbReference type="PANTHER" id="PTHR45773:SF6">
    <property type="entry name" value="SLIT AND NTRK-LIKE PROTEIN 3"/>
    <property type="match status" value="1"/>
</dbReference>
<keyword evidence="5 10" id="KW-0732">Signal</keyword>
<dbReference type="Pfam" id="PF13855">
    <property type="entry name" value="LRR_8"/>
    <property type="match status" value="2"/>
</dbReference>
<evidence type="ECO:0000256" key="3">
    <source>
        <dbReference type="ARBA" id="ARBA00022614"/>
    </source>
</evidence>
<feature type="chain" id="PRO_5029463290" evidence="10">
    <location>
        <begin position="29"/>
        <end position="757"/>
    </location>
</feature>
<evidence type="ECO:0000256" key="2">
    <source>
        <dbReference type="ARBA" id="ARBA00010439"/>
    </source>
</evidence>
<dbReference type="InterPro" id="IPR000483">
    <property type="entry name" value="Cys-rich_flank_reg_C"/>
</dbReference>
<dbReference type="EMBL" id="VWPP01000324">
    <property type="protein sequence ID" value="NXE79899.1"/>
    <property type="molecule type" value="Genomic_DNA"/>
</dbReference>
<dbReference type="Gene3D" id="3.80.10.10">
    <property type="entry name" value="Ribonuclease Inhibitor"/>
    <property type="match status" value="2"/>
</dbReference>
<gene>
    <name evidence="12" type="primary">Slitrk3</name>
    <name evidence="12" type="ORF">COCCOC_R14788</name>
</gene>
<keyword evidence="3" id="KW-0433">Leucine-rich repeat</keyword>
<organism evidence="12 13">
    <name type="scientific">Cochlearius cochlearius</name>
    <name type="common">Boat-billed heron</name>
    <dbReference type="NCBI Taxonomy" id="110676"/>
    <lineage>
        <taxon>Eukaryota</taxon>
        <taxon>Metazoa</taxon>
        <taxon>Chordata</taxon>
        <taxon>Craniata</taxon>
        <taxon>Vertebrata</taxon>
        <taxon>Euteleostomi</taxon>
        <taxon>Archelosauria</taxon>
        <taxon>Archosauria</taxon>
        <taxon>Dinosauria</taxon>
        <taxon>Saurischia</taxon>
        <taxon>Theropoda</taxon>
        <taxon>Coelurosauria</taxon>
        <taxon>Aves</taxon>
        <taxon>Neognathae</taxon>
        <taxon>Neoaves</taxon>
        <taxon>Aequornithes</taxon>
        <taxon>Pelecaniformes</taxon>
        <taxon>Ardeidae</taxon>
        <taxon>Cochlearius</taxon>
    </lineage>
</organism>
<dbReference type="SMART" id="SM00369">
    <property type="entry name" value="LRR_TYP"/>
    <property type="match status" value="10"/>
</dbReference>
<evidence type="ECO:0000256" key="5">
    <source>
        <dbReference type="ARBA" id="ARBA00022729"/>
    </source>
</evidence>
<evidence type="ECO:0000256" key="10">
    <source>
        <dbReference type="SAM" id="SignalP"/>
    </source>
</evidence>
<keyword evidence="4" id="KW-0812">Transmembrane</keyword>
<feature type="region of interest" description="Disordered" evidence="9">
    <location>
        <begin position="326"/>
        <end position="358"/>
    </location>
</feature>
<evidence type="ECO:0000256" key="7">
    <source>
        <dbReference type="ARBA" id="ARBA00022989"/>
    </source>
</evidence>
<evidence type="ECO:0000313" key="13">
    <source>
        <dbReference type="Proteomes" id="UP000525205"/>
    </source>
</evidence>
<protein>
    <submittedName>
        <fullName evidence="12">SLIK3 protein</fullName>
    </submittedName>
</protein>
<dbReference type="InterPro" id="IPR001611">
    <property type="entry name" value="Leu-rich_rpt"/>
</dbReference>
<dbReference type="InterPro" id="IPR032675">
    <property type="entry name" value="LRR_dom_sf"/>
</dbReference>
<keyword evidence="13" id="KW-1185">Reference proteome</keyword>
<evidence type="ECO:0000256" key="9">
    <source>
        <dbReference type="SAM" id="MobiDB-lite"/>
    </source>
</evidence>
<comment type="subcellular location">
    <subcellularLocation>
        <location evidence="1">Membrane</location>
        <topology evidence="1">Single-pass type I membrane protein</topology>
    </subcellularLocation>
</comment>
<feature type="non-terminal residue" evidence="12">
    <location>
        <position position="1"/>
    </location>
</feature>
<feature type="signal peptide" evidence="10">
    <location>
        <begin position="1"/>
        <end position="28"/>
    </location>
</feature>
<evidence type="ECO:0000256" key="1">
    <source>
        <dbReference type="ARBA" id="ARBA00004479"/>
    </source>
</evidence>
<dbReference type="AlphaFoldDB" id="A0A7K8PKH7"/>
<dbReference type="SMART" id="SM00082">
    <property type="entry name" value="LRRCT"/>
    <property type="match status" value="2"/>
</dbReference>
<feature type="domain" description="LRRCT" evidence="11">
    <location>
        <begin position="562"/>
        <end position="613"/>
    </location>
</feature>
<dbReference type="GO" id="GO:0007409">
    <property type="term" value="P:axonogenesis"/>
    <property type="evidence" value="ECO:0007669"/>
    <property type="project" value="TreeGrafter"/>
</dbReference>
<dbReference type="GO" id="GO:0098839">
    <property type="term" value="C:postsynaptic density membrane"/>
    <property type="evidence" value="ECO:0007669"/>
    <property type="project" value="TreeGrafter"/>
</dbReference>
<evidence type="ECO:0000256" key="8">
    <source>
        <dbReference type="ARBA" id="ARBA00023136"/>
    </source>
</evidence>
<keyword evidence="6" id="KW-0677">Repeat</keyword>
<dbReference type="SUPFAM" id="SSF52058">
    <property type="entry name" value="L domain-like"/>
    <property type="match status" value="2"/>
</dbReference>
<evidence type="ECO:0000259" key="11">
    <source>
        <dbReference type="SMART" id="SM00082"/>
    </source>
</evidence>
<evidence type="ECO:0000313" key="12">
    <source>
        <dbReference type="EMBL" id="NXE79899.1"/>
    </source>
</evidence>
<proteinExistence type="inferred from homology"/>
<sequence>MKPSAAETLHKGRMLWVILLSTIALAWTTPIPLIEDSEELDEPCFDPCYCEVKESLFHIHCDNKGFINISQITESWSRPFKLYLQRNSMRKLYTNSFLHLNNAVSINLGNNALQDIQTGAFNGLRVLKRLYLHENKLDIFRNDTFLGLESLEYLQADYNVIKRIESGAFRNLSKLRVLILNDNLIPMLPTNLFKSVSLTHLDLRGNRLKVLSYRGMLDHIGRSLMEIQLEENPWNCTCEIVQLKSWLERIPYTALVGDITCETPFHFHGKDLREIKRSKLCPMLSDSEVEASLGIPQLSSSKENAWPTKPSSMLSSFHFTASSVEYKTSNKQPKPTKQPRAPRPPPTSRGLYPGPNQPPVAAYQTRPPIPIICPTGCSCSLHINDLGLTVNCKERGFHNISELLPRPLNAKKLYLSGNLIQKIYRSDFWNFSSLDLLHLGNNRISYVQDGAFINLPNLKSLYLNGNDIERLTPGMFRGLQSLHYLYFEYNLIREIQPAAFSLMPNLKLLFLNDNLLRTLPTDAFAGTSLARLNLRNNHFLALPVAGVLEHLHAIVQIDLKLNPWDCTCELVPLKQWLEALSSVSVVGELLRGGGERFAHAAAAAAGAQEPGTNYRTLLEKEQEWSLAVSSSQLNTIVAVHPQHPAGGGLAAGGGGGLGAAAAGGAPRDRDRPPPCAVGFVDCLYGTVPKLKELHVHPPGMQYPDLQQDARLKETLLFAAGKGFSDHQTPTSEYLELRAKLQTKPDYLEVLEKTTYRF</sequence>
<evidence type="ECO:0000256" key="6">
    <source>
        <dbReference type="ARBA" id="ARBA00022737"/>
    </source>
</evidence>
<dbReference type="Proteomes" id="UP000525205">
    <property type="component" value="Unassembled WGS sequence"/>
</dbReference>
<comment type="similarity">
    <text evidence="2">Belongs to the SLITRK family.</text>
</comment>
<dbReference type="InterPro" id="IPR003591">
    <property type="entry name" value="Leu-rich_rpt_typical-subtyp"/>
</dbReference>
<keyword evidence="8" id="KW-0472">Membrane</keyword>
<accession>A0A7K8PKH7</accession>
<dbReference type="GO" id="GO:0098982">
    <property type="term" value="C:GABA-ergic synapse"/>
    <property type="evidence" value="ECO:0007669"/>
    <property type="project" value="TreeGrafter"/>
</dbReference>
<keyword evidence="7" id="KW-1133">Transmembrane helix</keyword>
<dbReference type="GO" id="GO:0051965">
    <property type="term" value="P:positive regulation of synapse assembly"/>
    <property type="evidence" value="ECO:0007669"/>
    <property type="project" value="TreeGrafter"/>
</dbReference>
<name>A0A7K8PKH7_COCCO</name>
<feature type="non-terminal residue" evidence="12">
    <location>
        <position position="757"/>
    </location>
</feature>
<dbReference type="FunFam" id="3.80.10.10:FF:000001">
    <property type="entry name" value="SLIT and NTRK-like family, member 1"/>
    <property type="match status" value="2"/>
</dbReference>
<reference evidence="12 13" key="1">
    <citation type="submission" date="2019-09" db="EMBL/GenBank/DDBJ databases">
        <title>Bird 10,000 Genomes (B10K) Project - Family phase.</title>
        <authorList>
            <person name="Zhang G."/>
        </authorList>
    </citation>
    <scope>NUCLEOTIDE SEQUENCE [LARGE SCALE GENOMIC DNA]</scope>
    <source>
        <strain evidence="12">B10K-CU-031-03</strain>
        <tissue evidence="12">Muscle</tissue>
    </source>
</reference>
<feature type="domain" description="LRRCT" evidence="11">
    <location>
        <begin position="232"/>
        <end position="282"/>
    </location>
</feature>
<evidence type="ECO:0000256" key="4">
    <source>
        <dbReference type="ARBA" id="ARBA00022692"/>
    </source>
</evidence>
<comment type="caution">
    <text evidence="12">The sequence shown here is derived from an EMBL/GenBank/DDBJ whole genome shotgun (WGS) entry which is preliminary data.</text>
</comment>